<dbReference type="EMBL" id="JBHSOE010000089">
    <property type="protein sequence ID" value="MFC5660239.1"/>
    <property type="molecule type" value="Genomic_DNA"/>
</dbReference>
<feature type="region of interest" description="Disordered" evidence="7">
    <location>
        <begin position="40"/>
        <end position="73"/>
    </location>
</feature>
<evidence type="ECO:0000256" key="6">
    <source>
        <dbReference type="ARBA" id="ARBA00023306"/>
    </source>
</evidence>
<keyword evidence="6" id="KW-0131">Cell cycle</keyword>
<feature type="compositionally biased region" description="Basic and acidic residues" evidence="7">
    <location>
        <begin position="48"/>
        <end position="61"/>
    </location>
</feature>
<organism evidence="8 9">
    <name type="scientific">Streptomyces nogalater</name>
    <dbReference type="NCBI Taxonomy" id="38314"/>
    <lineage>
        <taxon>Bacteria</taxon>
        <taxon>Bacillati</taxon>
        <taxon>Actinomycetota</taxon>
        <taxon>Actinomycetes</taxon>
        <taxon>Kitasatosporales</taxon>
        <taxon>Streptomycetaceae</taxon>
        <taxon>Streptomyces</taxon>
    </lineage>
</organism>
<dbReference type="InterPro" id="IPR006776">
    <property type="entry name" value="SsgB"/>
</dbReference>
<comment type="caution">
    <text evidence="8">The sequence shown here is derived from an EMBL/GenBank/DDBJ whole genome shotgun (WGS) entry which is preliminary data.</text>
</comment>
<keyword evidence="5" id="KW-0717">Septation</keyword>
<comment type="subcellular location">
    <subcellularLocation>
        <location evidence="1">Cell septum</location>
    </subcellularLocation>
</comment>
<dbReference type="Gene3D" id="2.30.31.20">
    <property type="entry name" value="Sporulation-specific cell division protein SsgB"/>
    <property type="match status" value="1"/>
</dbReference>
<evidence type="ECO:0000256" key="7">
    <source>
        <dbReference type="SAM" id="MobiDB-lite"/>
    </source>
</evidence>
<sequence>MPTTTADKEFDALMAASSLRAPRVRALDEPIPEEVQRQLHAAAVADPARTHHDHAVGEPDHQPAVSEDSDDSERKRLDNALDYQLLASRLILLLGFPARGDWRTAQALLLDPSGSTTHGSRCEDVLNTAHTVTSLLRARTPSKPMLHTLLDRRLRDLLSASWQITAPALHYATGTSEVRTASTLMHECISAEWAKPAAFLIAHRARACRLASAASELERQEKLRVFVEMADCGIVNPRESIWKLRAQPRDHSFTAHAARIRLQTWSREELWSQVLEASQRVSSLLDAGKEINSFTTVTPSVSRCADRSTGGHHRMLTARMTELLHPPHLSPLYGLRPWLSGGREPQPAHPHTGICPHEAGHWLVSGVAAGRLAVDMAHPPILPEREVPAGMPRPGEAQPDAVMDQTYLLVAADLAVDLDPAHRQAIPAQPPPLPDLDAYARRPGSTLLLPRKIADSMPGCRQEVRQTVATESGGQLKLWRRKEADGLEQHAQLWMRLHATEGDKGQRFPARLAYRTTDPYAITAVFNHGTDDEREWLFARELLVDGLYKSVGIGDVIVWPSADEVSPHSRVFIRLRSPDGSALLSASRDDIQAFLEASHPLTQVSTASSETCSLKAWERELAELFCREED</sequence>
<gene>
    <name evidence="8" type="ORF">ACFP3J_32835</name>
</gene>
<keyword evidence="3" id="KW-0132">Cell division</keyword>
<name>A0ABW0WTJ5_STRNO</name>
<evidence type="ECO:0000256" key="4">
    <source>
        <dbReference type="ARBA" id="ARBA00022969"/>
    </source>
</evidence>
<dbReference type="Proteomes" id="UP001596065">
    <property type="component" value="Unassembled WGS sequence"/>
</dbReference>
<protein>
    <submittedName>
        <fullName evidence="8">SsgA family sporulation/cell division regulator</fullName>
    </submittedName>
</protein>
<evidence type="ECO:0000256" key="1">
    <source>
        <dbReference type="ARBA" id="ARBA00004431"/>
    </source>
</evidence>
<dbReference type="InterPro" id="IPR038658">
    <property type="entry name" value="SsgB_sf"/>
</dbReference>
<reference evidence="9" key="1">
    <citation type="journal article" date="2019" name="Int. J. Syst. Evol. Microbiol.">
        <title>The Global Catalogue of Microorganisms (GCM) 10K type strain sequencing project: providing services to taxonomists for standard genome sequencing and annotation.</title>
        <authorList>
            <consortium name="The Broad Institute Genomics Platform"/>
            <consortium name="The Broad Institute Genome Sequencing Center for Infectious Disease"/>
            <person name="Wu L."/>
            <person name="Ma J."/>
        </authorList>
    </citation>
    <scope>NUCLEOTIDE SEQUENCE [LARGE SCALE GENOMIC DNA]</scope>
    <source>
        <strain evidence="9">KCTC 5701</strain>
    </source>
</reference>
<evidence type="ECO:0000313" key="8">
    <source>
        <dbReference type="EMBL" id="MFC5660239.1"/>
    </source>
</evidence>
<evidence type="ECO:0000256" key="3">
    <source>
        <dbReference type="ARBA" id="ARBA00022618"/>
    </source>
</evidence>
<evidence type="ECO:0000313" key="9">
    <source>
        <dbReference type="Proteomes" id="UP001596065"/>
    </source>
</evidence>
<keyword evidence="4" id="KW-0749">Sporulation</keyword>
<proteinExistence type="inferred from homology"/>
<comment type="similarity">
    <text evidence="2">Belongs to the SsgA family.</text>
</comment>
<dbReference type="RefSeq" id="WP_344353947.1">
    <property type="nucleotide sequence ID" value="NZ_BAAASM010000090.1"/>
</dbReference>
<accession>A0ABW0WTJ5</accession>
<keyword evidence="9" id="KW-1185">Reference proteome</keyword>
<evidence type="ECO:0000256" key="2">
    <source>
        <dbReference type="ARBA" id="ARBA00009323"/>
    </source>
</evidence>
<evidence type="ECO:0000256" key="5">
    <source>
        <dbReference type="ARBA" id="ARBA00023210"/>
    </source>
</evidence>
<dbReference type="Pfam" id="PF04686">
    <property type="entry name" value="SsgA"/>
    <property type="match status" value="1"/>
</dbReference>